<keyword evidence="3" id="KW-1185">Reference proteome</keyword>
<organism evidence="2 3">
    <name type="scientific">Planoprotostelium fungivorum</name>
    <dbReference type="NCBI Taxonomy" id="1890364"/>
    <lineage>
        <taxon>Eukaryota</taxon>
        <taxon>Amoebozoa</taxon>
        <taxon>Evosea</taxon>
        <taxon>Variosea</taxon>
        <taxon>Cavosteliida</taxon>
        <taxon>Cavosteliaceae</taxon>
        <taxon>Planoprotostelium</taxon>
    </lineage>
</organism>
<evidence type="ECO:0000313" key="2">
    <source>
        <dbReference type="EMBL" id="PRP88363.1"/>
    </source>
</evidence>
<reference evidence="2 3" key="1">
    <citation type="journal article" date="2018" name="Genome Biol. Evol.">
        <title>Multiple Roots of Fruiting Body Formation in Amoebozoa.</title>
        <authorList>
            <person name="Hillmann F."/>
            <person name="Forbes G."/>
            <person name="Novohradska S."/>
            <person name="Ferling I."/>
            <person name="Riege K."/>
            <person name="Groth M."/>
            <person name="Westermann M."/>
            <person name="Marz M."/>
            <person name="Spaller T."/>
            <person name="Winckler T."/>
            <person name="Schaap P."/>
            <person name="Glockner G."/>
        </authorList>
    </citation>
    <scope>NUCLEOTIDE SEQUENCE [LARGE SCALE GENOMIC DNA]</scope>
    <source>
        <strain evidence="2 3">Jena</strain>
    </source>
</reference>
<feature type="region of interest" description="Disordered" evidence="1">
    <location>
        <begin position="135"/>
        <end position="162"/>
    </location>
</feature>
<proteinExistence type="predicted"/>
<name>A0A2P6NWM7_9EUKA</name>
<gene>
    <name evidence="2" type="ORF">PROFUN_03277</name>
</gene>
<evidence type="ECO:0000313" key="3">
    <source>
        <dbReference type="Proteomes" id="UP000241769"/>
    </source>
</evidence>
<dbReference type="Proteomes" id="UP000241769">
    <property type="component" value="Unassembled WGS sequence"/>
</dbReference>
<sequence length="162" mass="18827">MHWRITFLTKSSVQFRSVSAGSLNSSPRCSCRSFVTLKGAYPKNKEQCLFVSFRRTQVTLTYHNQGAPFSKPNTRMIPLWSDEVIGLQHGYVRLDLHSAKLEEREWTQDRDAIGRREGRGCDTLVEMIEKFFRDRDEGELKPPHIPKKPGDDMSDILDKRRK</sequence>
<dbReference type="EMBL" id="MDYQ01000011">
    <property type="protein sequence ID" value="PRP88363.1"/>
    <property type="molecule type" value="Genomic_DNA"/>
</dbReference>
<evidence type="ECO:0000256" key="1">
    <source>
        <dbReference type="SAM" id="MobiDB-lite"/>
    </source>
</evidence>
<comment type="caution">
    <text evidence="2">The sequence shown here is derived from an EMBL/GenBank/DDBJ whole genome shotgun (WGS) entry which is preliminary data.</text>
</comment>
<protein>
    <submittedName>
        <fullName evidence="2">Uncharacterized protein</fullName>
    </submittedName>
</protein>
<accession>A0A2P6NWM7</accession>
<dbReference type="AlphaFoldDB" id="A0A2P6NWM7"/>
<dbReference type="InParanoid" id="A0A2P6NWM7"/>